<proteinExistence type="predicted"/>
<sequence>MAQRRPGKDAKVKRLSDFAEHKAHGEPLPIYVLRGADPYLLDKGRHIVRERAIGGAEPGMAILELDGAGAQLADVLDALRTLPFLAPRR</sequence>
<gene>
    <name evidence="1" type="ORF">S01H1_84551</name>
</gene>
<evidence type="ECO:0008006" key="2">
    <source>
        <dbReference type="Google" id="ProtNLM"/>
    </source>
</evidence>
<reference evidence="1" key="1">
    <citation type="journal article" date="2014" name="Front. Microbiol.">
        <title>High frequency of phylogenetically diverse reductive dehalogenase-homologous genes in deep subseafloor sedimentary metagenomes.</title>
        <authorList>
            <person name="Kawai M."/>
            <person name="Futagami T."/>
            <person name="Toyoda A."/>
            <person name="Takaki Y."/>
            <person name="Nishi S."/>
            <person name="Hori S."/>
            <person name="Arai W."/>
            <person name="Tsubouchi T."/>
            <person name="Morono Y."/>
            <person name="Uchiyama I."/>
            <person name="Ito T."/>
            <person name="Fujiyama A."/>
            <person name="Inagaki F."/>
            <person name="Takami H."/>
        </authorList>
    </citation>
    <scope>NUCLEOTIDE SEQUENCE</scope>
    <source>
        <strain evidence="1">Expedition CK06-06</strain>
    </source>
</reference>
<dbReference type="AlphaFoldDB" id="X0XI72"/>
<name>X0XI72_9ZZZZ</name>
<dbReference type="Gene3D" id="3.40.50.300">
    <property type="entry name" value="P-loop containing nucleotide triphosphate hydrolases"/>
    <property type="match status" value="1"/>
</dbReference>
<protein>
    <recommendedName>
        <fullName evidence="2">DNA polymerase III delta N-terminal domain-containing protein</fullName>
    </recommendedName>
</protein>
<accession>X0XI72</accession>
<organism evidence="1">
    <name type="scientific">marine sediment metagenome</name>
    <dbReference type="NCBI Taxonomy" id="412755"/>
    <lineage>
        <taxon>unclassified sequences</taxon>
        <taxon>metagenomes</taxon>
        <taxon>ecological metagenomes</taxon>
    </lineage>
</organism>
<feature type="non-terminal residue" evidence="1">
    <location>
        <position position="89"/>
    </location>
</feature>
<comment type="caution">
    <text evidence="1">The sequence shown here is derived from an EMBL/GenBank/DDBJ whole genome shotgun (WGS) entry which is preliminary data.</text>
</comment>
<dbReference type="InterPro" id="IPR027417">
    <property type="entry name" value="P-loop_NTPase"/>
</dbReference>
<evidence type="ECO:0000313" key="1">
    <source>
        <dbReference type="EMBL" id="GAG42840.1"/>
    </source>
</evidence>
<dbReference type="EMBL" id="BARS01057757">
    <property type="protein sequence ID" value="GAG42840.1"/>
    <property type="molecule type" value="Genomic_DNA"/>
</dbReference>